<dbReference type="Proteomes" id="UP000594638">
    <property type="component" value="Unassembled WGS sequence"/>
</dbReference>
<evidence type="ECO:0000256" key="1">
    <source>
        <dbReference type="SAM" id="MobiDB-lite"/>
    </source>
</evidence>
<dbReference type="OrthoDB" id="1817225at2759"/>
<accession>A0A8S0QU60</accession>
<evidence type="ECO:0000313" key="2">
    <source>
        <dbReference type="EMBL" id="CAA2969248.1"/>
    </source>
</evidence>
<protein>
    <submittedName>
        <fullName evidence="2">G2 mitotic-specific cyclin S13-7-like</fullName>
    </submittedName>
</protein>
<feature type="region of interest" description="Disordered" evidence="1">
    <location>
        <begin position="109"/>
        <end position="159"/>
    </location>
</feature>
<feature type="region of interest" description="Disordered" evidence="1">
    <location>
        <begin position="26"/>
        <end position="56"/>
    </location>
</feature>
<organism evidence="2 3">
    <name type="scientific">Olea europaea subsp. europaea</name>
    <dbReference type="NCBI Taxonomy" id="158383"/>
    <lineage>
        <taxon>Eukaryota</taxon>
        <taxon>Viridiplantae</taxon>
        <taxon>Streptophyta</taxon>
        <taxon>Embryophyta</taxon>
        <taxon>Tracheophyta</taxon>
        <taxon>Spermatophyta</taxon>
        <taxon>Magnoliopsida</taxon>
        <taxon>eudicotyledons</taxon>
        <taxon>Gunneridae</taxon>
        <taxon>Pentapetalae</taxon>
        <taxon>asterids</taxon>
        <taxon>lamiids</taxon>
        <taxon>Lamiales</taxon>
        <taxon>Oleaceae</taxon>
        <taxon>Oleeae</taxon>
        <taxon>Olea</taxon>
    </lineage>
</organism>
<sequence>MTNDHVSNPGPHARQVPMTALIVMEGGSSPRGVNKQKNMAAERKNRRSLGDIGNRVTVPEIEGKPLPQICRPVTRSFCAQLLANAQAAAAENNKKKSMAVNANDGIAVDGAMPKAVVKKPAPNTDTTKPKPKPEEVIDISSDRDEVKKERAFVNKENTE</sequence>
<name>A0A8S0QU60_OLEEU</name>
<comment type="caution">
    <text evidence="2">The sequence shown here is derived from an EMBL/GenBank/DDBJ whole genome shotgun (WGS) entry which is preliminary data.</text>
</comment>
<proteinExistence type="predicted"/>
<dbReference type="EMBL" id="CACTIH010001935">
    <property type="protein sequence ID" value="CAA2969248.1"/>
    <property type="molecule type" value="Genomic_DNA"/>
</dbReference>
<gene>
    <name evidence="2" type="ORF">OLEA9_A070366</name>
</gene>
<reference evidence="2 3" key="1">
    <citation type="submission" date="2019-12" db="EMBL/GenBank/DDBJ databases">
        <authorList>
            <person name="Alioto T."/>
            <person name="Alioto T."/>
            <person name="Gomez Garrido J."/>
        </authorList>
    </citation>
    <scope>NUCLEOTIDE SEQUENCE [LARGE SCALE GENOMIC DNA]</scope>
</reference>
<keyword evidence="3" id="KW-1185">Reference proteome</keyword>
<evidence type="ECO:0000313" key="3">
    <source>
        <dbReference type="Proteomes" id="UP000594638"/>
    </source>
</evidence>
<dbReference type="Gramene" id="OE9A070366T1">
    <property type="protein sequence ID" value="OE9A070366C1"/>
    <property type="gene ID" value="OE9A070366"/>
</dbReference>
<feature type="compositionally biased region" description="Basic and acidic residues" evidence="1">
    <location>
        <begin position="127"/>
        <end position="159"/>
    </location>
</feature>
<dbReference type="AlphaFoldDB" id="A0A8S0QU60"/>